<dbReference type="EC" id="2.7.13.3" evidence="2"/>
<evidence type="ECO:0000256" key="8">
    <source>
        <dbReference type="ARBA" id="ARBA00023012"/>
    </source>
</evidence>
<feature type="transmembrane region" description="Helical" evidence="9">
    <location>
        <begin position="240"/>
        <end position="256"/>
    </location>
</feature>
<dbReference type="Proteomes" id="UP000323565">
    <property type="component" value="Chromosome"/>
</dbReference>
<keyword evidence="9" id="KW-1133">Transmembrane helix</keyword>
<keyword evidence="4" id="KW-0808">Transferase</keyword>
<reference evidence="11 12" key="1">
    <citation type="submission" date="2019-08" db="EMBL/GenBank/DDBJ databases">
        <title>Dermacoccus abyssi strain HZAU 226, whole genome Nanopore sequencing project.</title>
        <authorList>
            <person name="Guo A."/>
            <person name="Zhang X."/>
            <person name="Ruan Y."/>
            <person name="Liu W."/>
            <person name="Chen Q."/>
            <person name="Gu L."/>
        </authorList>
    </citation>
    <scope>NUCLEOTIDE SEQUENCE [LARGE SCALE GENOMIC DNA]</scope>
    <source>
        <strain evidence="11 12">HZAU 226</strain>
    </source>
</reference>
<evidence type="ECO:0000259" key="10">
    <source>
        <dbReference type="Pfam" id="PF07730"/>
    </source>
</evidence>
<keyword evidence="12" id="KW-1185">Reference proteome</keyword>
<evidence type="ECO:0000313" key="11">
    <source>
        <dbReference type="EMBL" id="QEH94372.1"/>
    </source>
</evidence>
<keyword evidence="6" id="KW-0418">Kinase</keyword>
<evidence type="ECO:0000256" key="1">
    <source>
        <dbReference type="ARBA" id="ARBA00000085"/>
    </source>
</evidence>
<feature type="transmembrane region" description="Helical" evidence="9">
    <location>
        <begin position="181"/>
        <end position="201"/>
    </location>
</feature>
<feature type="transmembrane region" description="Helical" evidence="9">
    <location>
        <begin position="268"/>
        <end position="285"/>
    </location>
</feature>
<comment type="catalytic activity">
    <reaction evidence="1">
        <text>ATP + protein L-histidine = ADP + protein N-phospho-L-histidine.</text>
        <dbReference type="EC" id="2.7.13.3"/>
    </reaction>
</comment>
<evidence type="ECO:0000256" key="7">
    <source>
        <dbReference type="ARBA" id="ARBA00022840"/>
    </source>
</evidence>
<keyword evidence="7" id="KW-0067">ATP-binding</keyword>
<dbReference type="InterPro" id="IPR050482">
    <property type="entry name" value="Sensor_HK_TwoCompSys"/>
</dbReference>
<protein>
    <recommendedName>
        <fullName evidence="2">histidine kinase</fullName>
        <ecNumber evidence="2">2.7.13.3</ecNumber>
    </recommendedName>
</protein>
<dbReference type="Gene3D" id="1.20.5.1930">
    <property type="match status" value="1"/>
</dbReference>
<evidence type="ECO:0000256" key="5">
    <source>
        <dbReference type="ARBA" id="ARBA00022741"/>
    </source>
</evidence>
<keyword evidence="8" id="KW-0902">Two-component regulatory system</keyword>
<evidence type="ECO:0000256" key="6">
    <source>
        <dbReference type="ARBA" id="ARBA00022777"/>
    </source>
</evidence>
<keyword evidence="9" id="KW-0472">Membrane</keyword>
<keyword evidence="3" id="KW-0597">Phosphoprotein</keyword>
<keyword evidence="9" id="KW-0812">Transmembrane</keyword>
<proteinExistence type="predicted"/>
<dbReference type="InterPro" id="IPR011712">
    <property type="entry name" value="Sig_transdc_His_kin_sub3_dim/P"/>
</dbReference>
<dbReference type="SUPFAM" id="SSF55874">
    <property type="entry name" value="ATPase domain of HSP90 chaperone/DNA topoisomerase II/histidine kinase"/>
    <property type="match status" value="1"/>
</dbReference>
<name>A0ABX5ZBM5_9MICO</name>
<dbReference type="EMBL" id="CP043031">
    <property type="protein sequence ID" value="QEH94372.1"/>
    <property type="molecule type" value="Genomic_DNA"/>
</dbReference>
<dbReference type="InterPro" id="IPR036890">
    <property type="entry name" value="HATPase_C_sf"/>
</dbReference>
<feature type="transmembrane region" description="Helical" evidence="9">
    <location>
        <begin position="148"/>
        <end position="169"/>
    </location>
</feature>
<evidence type="ECO:0000256" key="9">
    <source>
        <dbReference type="SAM" id="Phobius"/>
    </source>
</evidence>
<dbReference type="Pfam" id="PF07730">
    <property type="entry name" value="HisKA_3"/>
    <property type="match status" value="1"/>
</dbReference>
<dbReference type="PANTHER" id="PTHR24421">
    <property type="entry name" value="NITRATE/NITRITE SENSOR PROTEIN NARX-RELATED"/>
    <property type="match status" value="1"/>
</dbReference>
<sequence>MGEPVVRQVRPARLCAESRHGLVGSLGRRQNRLRRSPRIEADRADRQGVRVRLVVPDAHRRRVLRLWPRLVSFHASTLVVRACPAHRPRAWSSRFILSADVPRQAATFGRYRHPFARSYDGGMPLSAGTSLATSNNERLAGPRRWRPFAVSAACFVLGVVIFGIQIETLEEDGLSSYENGLLLWDFLVGFVAVIAVGPMSRAGRSNYLLLLSSAVSAFATPAAMVAVVRLGGLRRRRGDVAVLALLVATGLVQTALTEQRLSLDWSTLLWSLIMVPIGYAFLAWGRSRAERAELLASWQAQAIAAQRERAAIEREHAALARSKQIDAERARSEERTAIARDMHDSLSHHLSLIAMHAGALAYREDLSPEQMRATARTLRDAAGTANAELREVLSALRSPTPDARPLPSARDVLTLVEDARAQGRLITVSFEGIEETGLGTLTGTNGAAVHRIVSELVVNAGKHAPDAPLALTFRRDEDALVVVSTNPTAASSEALSTGLGLVGVGERVRLLGGTMNRRETPGYFTVEVRIPWRS</sequence>
<evidence type="ECO:0000256" key="4">
    <source>
        <dbReference type="ARBA" id="ARBA00022679"/>
    </source>
</evidence>
<gene>
    <name evidence="11" type="ORF">FV141_13245</name>
</gene>
<feature type="transmembrane region" description="Helical" evidence="9">
    <location>
        <begin position="207"/>
        <end position="228"/>
    </location>
</feature>
<accession>A0ABX5ZBM5</accession>
<evidence type="ECO:0000313" key="12">
    <source>
        <dbReference type="Proteomes" id="UP000323565"/>
    </source>
</evidence>
<dbReference type="PANTHER" id="PTHR24421:SF10">
    <property type="entry name" value="NITRATE_NITRITE SENSOR PROTEIN NARQ"/>
    <property type="match status" value="1"/>
</dbReference>
<evidence type="ECO:0000256" key="3">
    <source>
        <dbReference type="ARBA" id="ARBA00022553"/>
    </source>
</evidence>
<organism evidence="11 12">
    <name type="scientific">Dermacoccus abyssi</name>
    <dbReference type="NCBI Taxonomy" id="322596"/>
    <lineage>
        <taxon>Bacteria</taxon>
        <taxon>Bacillati</taxon>
        <taxon>Actinomycetota</taxon>
        <taxon>Actinomycetes</taxon>
        <taxon>Micrococcales</taxon>
        <taxon>Dermacoccaceae</taxon>
        <taxon>Dermacoccus</taxon>
    </lineage>
</organism>
<dbReference type="Gene3D" id="3.30.565.10">
    <property type="entry name" value="Histidine kinase-like ATPase, C-terminal domain"/>
    <property type="match status" value="1"/>
</dbReference>
<keyword evidence="5" id="KW-0547">Nucleotide-binding</keyword>
<evidence type="ECO:0000256" key="2">
    <source>
        <dbReference type="ARBA" id="ARBA00012438"/>
    </source>
</evidence>
<feature type="domain" description="Signal transduction histidine kinase subgroup 3 dimerisation and phosphoacceptor" evidence="10">
    <location>
        <begin position="334"/>
        <end position="399"/>
    </location>
</feature>